<dbReference type="PANTHER" id="PTHR39569">
    <property type="entry name" value="INORGANIC TRIPHOSPHATASE"/>
    <property type="match status" value="1"/>
</dbReference>
<dbReference type="InterPro" id="IPR007899">
    <property type="entry name" value="CHAD_dom"/>
</dbReference>
<comment type="caution">
    <text evidence="4">The sequence shown here is derived from an EMBL/GenBank/DDBJ whole genome shotgun (WGS) entry which is preliminary data.</text>
</comment>
<dbReference type="Proteomes" id="UP000237682">
    <property type="component" value="Unassembled WGS sequence"/>
</dbReference>
<dbReference type="SUPFAM" id="SSF55154">
    <property type="entry name" value="CYTH-like phosphatases"/>
    <property type="match status" value="1"/>
</dbReference>
<dbReference type="Pfam" id="PF01928">
    <property type="entry name" value="CYTH"/>
    <property type="match status" value="1"/>
</dbReference>
<evidence type="ECO:0000259" key="2">
    <source>
        <dbReference type="PROSITE" id="PS51707"/>
    </source>
</evidence>
<dbReference type="InterPro" id="IPR033469">
    <property type="entry name" value="CYTH-like_dom_sf"/>
</dbReference>
<evidence type="ECO:0000313" key="4">
    <source>
        <dbReference type="EMBL" id="PRH86679.1"/>
    </source>
</evidence>
<accession>A0A2S9QBF8</accession>
<protein>
    <submittedName>
        <fullName evidence="4">Inorganic triphosphatase</fullName>
    </submittedName>
</protein>
<sequence>MTIRSAIAPFRHETVIEWPGRPGGGVSRSKDVETGSRPAPVVPAQTLPAPAANREIELKLLAPAGSFDSLASVPVIAQHARNRGVFRNFENAYYDTPDRQLYRNRIALRVRKSGKSFIQTLKRPADGTNPLARHEWEVPVPSLEPDLALLPPEALEIGMDGVGKGVLEPVFVTKFRRRIQALDLPAANLELAFDQGEIRAGERREAISELELELKGGDAGALYDVALALLDVAPLRVGTLAKADRGYRLAYDPPAAGVRASKGSIGAADNVDEIVAKLLGDCQRHMVANQAVVEEGRTPEGVHQMRVALRRMRTAISILQRQIGSPTLALLAVEAKWLASTLGPVRNWDVLVVDTIPGIETHCPDERAFAALRAHVEPRRLHGYEHLRELFAGARYNRFLLTLGRTVERRAWRNDIASGSLGILAQTADEFARQALERLHRKALKGGKHFRRLEPVAQHELRLVLKKLRYGAEFFRGVFDTKEEAQRYLARLADLQEGLGLANDAATTGGLLAMLTDDTQDAALHRGAGLITGWQTRDKEFAAGSLHKLWKRFAQGAPFWLP</sequence>
<dbReference type="GO" id="GO:0046872">
    <property type="term" value="F:metal ion binding"/>
    <property type="evidence" value="ECO:0007669"/>
    <property type="project" value="TreeGrafter"/>
</dbReference>
<feature type="domain" description="CHAD" evidence="3">
    <location>
        <begin position="268"/>
        <end position="562"/>
    </location>
</feature>
<dbReference type="EMBL" id="PUEJ01000005">
    <property type="protein sequence ID" value="PRH86679.1"/>
    <property type="molecule type" value="Genomic_DNA"/>
</dbReference>
<dbReference type="InterPro" id="IPR038186">
    <property type="entry name" value="CHAD_dom_sf"/>
</dbReference>
<dbReference type="PROSITE" id="PS51708">
    <property type="entry name" value="CHAD"/>
    <property type="match status" value="1"/>
</dbReference>
<keyword evidence="5" id="KW-1185">Reference proteome</keyword>
<name>A0A2S9QBF8_9HYPH</name>
<evidence type="ECO:0000256" key="1">
    <source>
        <dbReference type="SAM" id="MobiDB-lite"/>
    </source>
</evidence>
<dbReference type="PANTHER" id="PTHR39569:SF1">
    <property type="entry name" value="INORGANIC TRIPHOSPHATASE"/>
    <property type="match status" value="1"/>
</dbReference>
<feature type="domain" description="CYTH" evidence="2">
    <location>
        <begin position="53"/>
        <end position="253"/>
    </location>
</feature>
<dbReference type="AlphaFoldDB" id="A0A2S9QBF8"/>
<organism evidence="4 5">
    <name type="scientific">Labrys okinawensis</name>
    <dbReference type="NCBI Taxonomy" id="346911"/>
    <lineage>
        <taxon>Bacteria</taxon>
        <taxon>Pseudomonadati</taxon>
        <taxon>Pseudomonadota</taxon>
        <taxon>Alphaproteobacteria</taxon>
        <taxon>Hyphomicrobiales</taxon>
        <taxon>Xanthobacteraceae</taxon>
        <taxon>Labrys</taxon>
    </lineage>
</organism>
<dbReference type="CDD" id="cd07756">
    <property type="entry name" value="CYTH-like_Pase_CHAD"/>
    <property type="match status" value="1"/>
</dbReference>
<evidence type="ECO:0000259" key="3">
    <source>
        <dbReference type="PROSITE" id="PS51708"/>
    </source>
</evidence>
<evidence type="ECO:0000313" key="5">
    <source>
        <dbReference type="Proteomes" id="UP000237682"/>
    </source>
</evidence>
<reference evidence="4 5" key="1">
    <citation type="submission" date="2018-02" db="EMBL/GenBank/DDBJ databases">
        <title>Whole genome sequencing of endophytic bacterium.</title>
        <authorList>
            <person name="Eedara R."/>
            <person name="Podile A.R."/>
        </authorList>
    </citation>
    <scope>NUCLEOTIDE SEQUENCE [LARGE SCALE GENOMIC DNA]</scope>
    <source>
        <strain evidence="4 5">RP1T</strain>
    </source>
</reference>
<feature type="region of interest" description="Disordered" evidence="1">
    <location>
        <begin position="19"/>
        <end position="44"/>
    </location>
</feature>
<dbReference type="Gene3D" id="2.40.320.10">
    <property type="entry name" value="Hypothetical Protein Pfu-838710-001"/>
    <property type="match status" value="1"/>
</dbReference>
<dbReference type="InterPro" id="IPR023577">
    <property type="entry name" value="CYTH_domain"/>
</dbReference>
<dbReference type="Pfam" id="PF05235">
    <property type="entry name" value="CHAD"/>
    <property type="match status" value="1"/>
</dbReference>
<gene>
    <name evidence="4" type="ORF">C5L14_15320</name>
</gene>
<dbReference type="PROSITE" id="PS51707">
    <property type="entry name" value="CYTH"/>
    <property type="match status" value="1"/>
</dbReference>
<dbReference type="OrthoDB" id="9777271at2"/>
<dbReference type="GO" id="GO:0050355">
    <property type="term" value="F:inorganic triphosphate phosphatase activity"/>
    <property type="evidence" value="ECO:0007669"/>
    <property type="project" value="InterPro"/>
</dbReference>
<dbReference type="SMART" id="SM00880">
    <property type="entry name" value="CHAD"/>
    <property type="match status" value="1"/>
</dbReference>
<dbReference type="SMART" id="SM01118">
    <property type="entry name" value="CYTH"/>
    <property type="match status" value="1"/>
</dbReference>
<proteinExistence type="predicted"/>
<dbReference type="InterPro" id="IPR039013">
    <property type="entry name" value="YgiF"/>
</dbReference>
<dbReference type="Gene3D" id="1.40.20.10">
    <property type="entry name" value="CHAD domain"/>
    <property type="match status" value="1"/>
</dbReference>